<keyword evidence="1" id="KW-0418">Kinase</keyword>
<evidence type="ECO:0000313" key="1">
    <source>
        <dbReference type="EMBL" id="MBB6098801.1"/>
    </source>
</evidence>
<comment type="caution">
    <text evidence="1">The sequence shown here is derived from an EMBL/GenBank/DDBJ whole genome shotgun (WGS) entry which is preliminary data.</text>
</comment>
<dbReference type="InterPro" id="IPR000600">
    <property type="entry name" value="ROK"/>
</dbReference>
<dbReference type="Gene3D" id="3.30.420.40">
    <property type="match status" value="2"/>
</dbReference>
<protein>
    <submittedName>
        <fullName evidence="1">Glucokinase</fullName>
        <ecNumber evidence="1">2.7.1.2</ecNumber>
    </submittedName>
</protein>
<dbReference type="PANTHER" id="PTHR18964">
    <property type="entry name" value="ROK (REPRESSOR, ORF, KINASE) FAMILY"/>
    <property type="match status" value="1"/>
</dbReference>
<gene>
    <name evidence="1" type="ORF">HNR42_002236</name>
</gene>
<dbReference type="SUPFAM" id="SSF53067">
    <property type="entry name" value="Actin-like ATPase domain"/>
    <property type="match status" value="1"/>
</dbReference>
<name>A0A841HZ42_9DEIO</name>
<dbReference type="CDD" id="cd24065">
    <property type="entry name" value="ASKHA_NBD_ROK_TtHK-like"/>
    <property type="match status" value="1"/>
</dbReference>
<dbReference type="InterPro" id="IPR043129">
    <property type="entry name" value="ATPase_NBD"/>
</dbReference>
<keyword evidence="2" id="KW-1185">Reference proteome</keyword>
<dbReference type="Proteomes" id="UP000569951">
    <property type="component" value="Unassembled WGS sequence"/>
</dbReference>
<accession>A0A841HZ42</accession>
<dbReference type="Pfam" id="PF00480">
    <property type="entry name" value="ROK"/>
    <property type="match status" value="1"/>
</dbReference>
<dbReference type="PANTHER" id="PTHR18964:SF173">
    <property type="entry name" value="GLUCOKINASE"/>
    <property type="match status" value="1"/>
</dbReference>
<sequence length="294" mass="30252">MSQTLVGVDLGGTKIAVAGLLDGRIVNKLVEPTPKAGWQSVLDQMAVQVQEVLRELPGVQRIGVGVPGPLDFKNGVVKFAPNIYGFDHVPLVSYLQDKLGLPVVMENDANAAALGEFVYGAAQDAESAIYVTISTGIGGGIVFDGRVWRGANGIAGEIGHMIALPGATVSGAGQAGGLEALASGTAIARDASYAIGRKVTTAEAFQLAQDGHKVARAIVENAMRYIGIALADLQKSFDPEVFVLGGGVAEVGEYFFRHVQAAADEYAAGFAPVVIRKAVLGVNAGVIGAALAAR</sequence>
<dbReference type="GO" id="GO:0004340">
    <property type="term" value="F:glucokinase activity"/>
    <property type="evidence" value="ECO:0007669"/>
    <property type="project" value="UniProtKB-EC"/>
</dbReference>
<proteinExistence type="predicted"/>
<evidence type="ECO:0000313" key="2">
    <source>
        <dbReference type="Proteomes" id="UP000569951"/>
    </source>
</evidence>
<dbReference type="RefSeq" id="WP_183987553.1">
    <property type="nucleotide sequence ID" value="NZ_JACHHG010000007.1"/>
</dbReference>
<organism evidence="1 2">
    <name type="scientific">Deinobacterium chartae</name>
    <dbReference type="NCBI Taxonomy" id="521158"/>
    <lineage>
        <taxon>Bacteria</taxon>
        <taxon>Thermotogati</taxon>
        <taxon>Deinococcota</taxon>
        <taxon>Deinococci</taxon>
        <taxon>Deinococcales</taxon>
        <taxon>Deinococcaceae</taxon>
        <taxon>Deinobacterium</taxon>
    </lineage>
</organism>
<reference evidence="1 2" key="1">
    <citation type="submission" date="2020-08" db="EMBL/GenBank/DDBJ databases">
        <title>Genomic Encyclopedia of Type Strains, Phase IV (KMG-IV): sequencing the most valuable type-strain genomes for metagenomic binning, comparative biology and taxonomic classification.</title>
        <authorList>
            <person name="Goeker M."/>
        </authorList>
    </citation>
    <scope>NUCLEOTIDE SEQUENCE [LARGE SCALE GENOMIC DNA]</scope>
    <source>
        <strain evidence="1 2">DSM 21458</strain>
    </source>
</reference>
<dbReference type="EC" id="2.7.1.2" evidence="1"/>
<dbReference type="AlphaFoldDB" id="A0A841HZ42"/>
<dbReference type="PROSITE" id="PS01125">
    <property type="entry name" value="ROK"/>
    <property type="match status" value="1"/>
</dbReference>
<dbReference type="InterPro" id="IPR049874">
    <property type="entry name" value="ROK_cs"/>
</dbReference>
<keyword evidence="1" id="KW-0808">Transferase</keyword>
<dbReference type="EMBL" id="JACHHG010000007">
    <property type="protein sequence ID" value="MBB6098801.1"/>
    <property type="molecule type" value="Genomic_DNA"/>
</dbReference>